<evidence type="ECO:0000313" key="2">
    <source>
        <dbReference type="Proteomes" id="UP001280121"/>
    </source>
</evidence>
<evidence type="ECO:0000313" key="1">
    <source>
        <dbReference type="EMBL" id="KAK2658386.1"/>
    </source>
</evidence>
<keyword evidence="2" id="KW-1185">Reference proteome</keyword>
<accession>A0AAD9XFS0</accession>
<gene>
    <name evidence="1" type="ORF">Ddye_004919</name>
</gene>
<comment type="caution">
    <text evidence="1">The sequence shown here is derived from an EMBL/GenBank/DDBJ whole genome shotgun (WGS) entry which is preliminary data.</text>
</comment>
<dbReference type="EMBL" id="JANJYI010000002">
    <property type="protein sequence ID" value="KAK2658386.1"/>
    <property type="molecule type" value="Genomic_DNA"/>
</dbReference>
<dbReference type="Proteomes" id="UP001280121">
    <property type="component" value="Unassembled WGS sequence"/>
</dbReference>
<name>A0AAD9XFS0_9ROSI</name>
<protein>
    <submittedName>
        <fullName evidence="1">Uncharacterized protein</fullName>
    </submittedName>
</protein>
<dbReference type="AlphaFoldDB" id="A0AAD9XFS0"/>
<organism evidence="1 2">
    <name type="scientific">Dipteronia dyeriana</name>
    <dbReference type="NCBI Taxonomy" id="168575"/>
    <lineage>
        <taxon>Eukaryota</taxon>
        <taxon>Viridiplantae</taxon>
        <taxon>Streptophyta</taxon>
        <taxon>Embryophyta</taxon>
        <taxon>Tracheophyta</taxon>
        <taxon>Spermatophyta</taxon>
        <taxon>Magnoliopsida</taxon>
        <taxon>eudicotyledons</taxon>
        <taxon>Gunneridae</taxon>
        <taxon>Pentapetalae</taxon>
        <taxon>rosids</taxon>
        <taxon>malvids</taxon>
        <taxon>Sapindales</taxon>
        <taxon>Sapindaceae</taxon>
        <taxon>Hippocastanoideae</taxon>
        <taxon>Acereae</taxon>
        <taxon>Dipteronia</taxon>
    </lineage>
</organism>
<sequence length="88" mass="9839">MLKASRLIKLKGNVSSLQKCFPLAHISSKDQFETFSSMKGVEGKVCKRKVVFDVPEEDSMELKRGTTSISSPKILLSVDPVNQARRKQ</sequence>
<reference evidence="1" key="1">
    <citation type="journal article" date="2023" name="Plant J.">
        <title>Genome sequences and population genomics provide insights into the demographic history, inbreeding, and mutation load of two 'living fossil' tree species of Dipteronia.</title>
        <authorList>
            <person name="Feng Y."/>
            <person name="Comes H.P."/>
            <person name="Chen J."/>
            <person name="Zhu S."/>
            <person name="Lu R."/>
            <person name="Zhang X."/>
            <person name="Li P."/>
            <person name="Qiu J."/>
            <person name="Olsen K.M."/>
            <person name="Qiu Y."/>
        </authorList>
    </citation>
    <scope>NUCLEOTIDE SEQUENCE</scope>
    <source>
        <strain evidence="1">KIB01</strain>
    </source>
</reference>
<proteinExistence type="predicted"/>